<dbReference type="PANTHER" id="PTHR36760">
    <property type="entry name" value="ACIDIC LEUCINE-RICH NUCLEAR PHOSPHOPROTEIN 32 FAMILY B PROTEIN"/>
    <property type="match status" value="1"/>
</dbReference>
<evidence type="ECO:0000313" key="2">
    <source>
        <dbReference type="Proteomes" id="UP001396334"/>
    </source>
</evidence>
<sequence length="185" mass="21232">MEELEAFKIMFETLAIVEIRENPDEFLEMEAIVNCLQAVEQLDEASVYNPETLTSSTFDKESVEISCPETIHVNVVGNIFEIENLSFKEGEKDEESKEMGSEIRDPKILKLQWILNGEELEEARAIVSSQRVKVNYIDNCINNEKMRSCFGNLGPMRKEKVWKWTLACKLLEERQCDGDGDDDNG</sequence>
<gene>
    <name evidence="1" type="ORF">V6N11_032942</name>
</gene>
<dbReference type="EMBL" id="JBBPBN010000176">
    <property type="protein sequence ID" value="KAK8973812.1"/>
    <property type="molecule type" value="Genomic_DNA"/>
</dbReference>
<reference evidence="1 2" key="1">
    <citation type="journal article" date="2024" name="G3 (Bethesda)">
        <title>Genome assembly of Hibiscus sabdariffa L. provides insights into metabolisms of medicinal natural products.</title>
        <authorList>
            <person name="Kim T."/>
        </authorList>
    </citation>
    <scope>NUCLEOTIDE SEQUENCE [LARGE SCALE GENOMIC DNA]</scope>
    <source>
        <strain evidence="1">TK-2024</strain>
        <tissue evidence="1">Old leaves</tissue>
    </source>
</reference>
<name>A0ABR2NCD0_9ROSI</name>
<comment type="caution">
    <text evidence="1">The sequence shown here is derived from an EMBL/GenBank/DDBJ whole genome shotgun (WGS) entry which is preliminary data.</text>
</comment>
<protein>
    <submittedName>
        <fullName evidence="1">Uncharacterized protein</fullName>
    </submittedName>
</protein>
<keyword evidence="2" id="KW-1185">Reference proteome</keyword>
<evidence type="ECO:0000313" key="1">
    <source>
        <dbReference type="EMBL" id="KAK8973812.1"/>
    </source>
</evidence>
<proteinExistence type="predicted"/>
<accession>A0ABR2NCD0</accession>
<organism evidence="1 2">
    <name type="scientific">Hibiscus sabdariffa</name>
    <name type="common">roselle</name>
    <dbReference type="NCBI Taxonomy" id="183260"/>
    <lineage>
        <taxon>Eukaryota</taxon>
        <taxon>Viridiplantae</taxon>
        <taxon>Streptophyta</taxon>
        <taxon>Embryophyta</taxon>
        <taxon>Tracheophyta</taxon>
        <taxon>Spermatophyta</taxon>
        <taxon>Magnoliopsida</taxon>
        <taxon>eudicotyledons</taxon>
        <taxon>Gunneridae</taxon>
        <taxon>Pentapetalae</taxon>
        <taxon>rosids</taxon>
        <taxon>malvids</taxon>
        <taxon>Malvales</taxon>
        <taxon>Malvaceae</taxon>
        <taxon>Malvoideae</taxon>
        <taxon>Hibiscus</taxon>
    </lineage>
</organism>
<dbReference type="PANTHER" id="PTHR36760:SF1">
    <property type="entry name" value="ACIDIC LEUCINE-RICH NUCLEAR PHOSPHOPROTEIN 32 FAMILY B PROTEIN"/>
    <property type="match status" value="1"/>
</dbReference>
<dbReference type="Proteomes" id="UP001396334">
    <property type="component" value="Unassembled WGS sequence"/>
</dbReference>